<organism evidence="3 4">
    <name type="scientific">Cryptococcus bacillisporus CA1873</name>
    <dbReference type="NCBI Taxonomy" id="1296111"/>
    <lineage>
        <taxon>Eukaryota</taxon>
        <taxon>Fungi</taxon>
        <taxon>Dikarya</taxon>
        <taxon>Basidiomycota</taxon>
        <taxon>Agaricomycotina</taxon>
        <taxon>Tremellomycetes</taxon>
        <taxon>Tremellales</taxon>
        <taxon>Cryptococcaceae</taxon>
        <taxon>Cryptococcus</taxon>
        <taxon>Cryptococcus gattii species complex</taxon>
    </lineage>
</organism>
<feature type="compositionally biased region" description="Polar residues" evidence="1">
    <location>
        <begin position="65"/>
        <end position="74"/>
    </location>
</feature>
<feature type="compositionally biased region" description="Low complexity" evidence="1">
    <location>
        <begin position="89"/>
        <end position="111"/>
    </location>
</feature>
<evidence type="ECO:0000256" key="2">
    <source>
        <dbReference type="SAM" id="SignalP"/>
    </source>
</evidence>
<dbReference type="EMBL" id="KN848889">
    <property type="protein sequence ID" value="KIR69247.1"/>
    <property type="molecule type" value="Genomic_DNA"/>
</dbReference>
<feature type="chain" id="PRO_5047523261" evidence="2">
    <location>
        <begin position="20"/>
        <end position="140"/>
    </location>
</feature>
<keyword evidence="2" id="KW-0732">Signal</keyword>
<protein>
    <submittedName>
        <fullName evidence="3">Uncharacterized protein</fullName>
    </submittedName>
</protein>
<evidence type="ECO:0000313" key="4">
    <source>
        <dbReference type="Proteomes" id="UP000053800"/>
    </source>
</evidence>
<reference evidence="3 4" key="1">
    <citation type="submission" date="2015-01" db="EMBL/GenBank/DDBJ databases">
        <title>The Genome Sequence of Cryptococcus gattii CA1873.</title>
        <authorList>
            <consortium name="The Broad Institute Genomics Platform"/>
            <person name="Cuomo C."/>
            <person name="Litvintseva A."/>
            <person name="Chen Y."/>
            <person name="Heitman J."/>
            <person name="Sun S."/>
            <person name="Springer D."/>
            <person name="Dromer F."/>
            <person name="Young S."/>
            <person name="Zeng Q."/>
            <person name="Gargeya S."/>
            <person name="Abouelleil A."/>
            <person name="Alvarado L."/>
            <person name="Chapman S.B."/>
            <person name="Gainer-Dewar J."/>
            <person name="Goldberg J."/>
            <person name="Griggs A."/>
            <person name="Gujja S."/>
            <person name="Hansen M."/>
            <person name="Howarth C."/>
            <person name="Imamovic A."/>
            <person name="Larimer J."/>
            <person name="Murphy C."/>
            <person name="Naylor J."/>
            <person name="Pearson M."/>
            <person name="Priest M."/>
            <person name="Roberts A."/>
            <person name="Saif S."/>
            <person name="Shea T."/>
            <person name="Sykes S."/>
            <person name="Wortman J."/>
            <person name="Nusbaum C."/>
            <person name="Birren B."/>
        </authorList>
    </citation>
    <scope>NUCLEOTIDE SEQUENCE [LARGE SCALE GENOMIC DNA]</scope>
    <source>
        <strain evidence="3 4">CA1873</strain>
    </source>
</reference>
<feature type="compositionally biased region" description="Acidic residues" evidence="1">
    <location>
        <begin position="75"/>
        <end position="84"/>
    </location>
</feature>
<evidence type="ECO:0000256" key="1">
    <source>
        <dbReference type="SAM" id="MobiDB-lite"/>
    </source>
</evidence>
<gene>
    <name evidence="3" type="ORF">I314_00353</name>
</gene>
<proteinExistence type="predicted"/>
<feature type="signal peptide" evidence="2">
    <location>
        <begin position="1"/>
        <end position="19"/>
    </location>
</feature>
<dbReference type="Proteomes" id="UP000053800">
    <property type="component" value="Unassembled WGS sequence"/>
</dbReference>
<sequence>MRQLPFILLSFIFPMLGSASSAIITSAAEITSATAAAVTSASEIISDCPDESSAAVTSAEPHITSIPQGSPTTSELDDCPEESESFSHSDSLVASVTVTSTAPASTSNSASDGIECPDESGSHQSVLLKARQSLLLLQLL</sequence>
<name>A0ABR5BJM8_CRYGA</name>
<keyword evidence="4" id="KW-1185">Reference proteome</keyword>
<feature type="region of interest" description="Disordered" evidence="1">
    <location>
        <begin position="49"/>
        <end position="121"/>
    </location>
</feature>
<accession>A0ABR5BJM8</accession>
<evidence type="ECO:0000313" key="3">
    <source>
        <dbReference type="EMBL" id="KIR69247.1"/>
    </source>
</evidence>